<dbReference type="PANTHER" id="PTHR46383:SF1">
    <property type="entry name" value="ASPARTATE AMINOTRANSFERASE"/>
    <property type="match status" value="1"/>
</dbReference>
<dbReference type="GO" id="GO:0004069">
    <property type="term" value="F:L-aspartate:2-oxoglutarate aminotransferase activity"/>
    <property type="evidence" value="ECO:0007669"/>
    <property type="project" value="UniProtKB-EC"/>
</dbReference>
<dbReference type="InterPro" id="IPR015424">
    <property type="entry name" value="PyrdxlP-dep_Trfase"/>
</dbReference>
<dbReference type="InterPro" id="IPR015422">
    <property type="entry name" value="PyrdxlP-dep_Trfase_small"/>
</dbReference>
<dbReference type="GO" id="GO:0047688">
    <property type="term" value="F:aspartate 4-decarboxylase activity"/>
    <property type="evidence" value="ECO:0007669"/>
    <property type="project" value="UniProtKB-UniRule"/>
</dbReference>
<dbReference type="InterPro" id="IPR004839">
    <property type="entry name" value="Aminotransferase_I/II_large"/>
</dbReference>
<dbReference type="GO" id="GO:0006531">
    <property type="term" value="P:aspartate metabolic process"/>
    <property type="evidence" value="ECO:0007669"/>
    <property type="project" value="UniProtKB-UniRule"/>
</dbReference>
<dbReference type="Gene3D" id="1.10.20.110">
    <property type="match status" value="1"/>
</dbReference>
<organism evidence="9 10">
    <name type="scientific">Hansschlegelia zhihuaiae</name>
    <dbReference type="NCBI Taxonomy" id="405005"/>
    <lineage>
        <taxon>Bacteria</taxon>
        <taxon>Pseudomonadati</taxon>
        <taxon>Pseudomonadota</taxon>
        <taxon>Alphaproteobacteria</taxon>
        <taxon>Hyphomicrobiales</taxon>
        <taxon>Methylopilaceae</taxon>
        <taxon>Hansschlegelia</taxon>
    </lineage>
</organism>
<dbReference type="InterPro" id="IPR022518">
    <property type="entry name" value="Aspartate_4-decarboxylase"/>
</dbReference>
<keyword evidence="4 9" id="KW-0808">Transferase</keyword>
<proteinExistence type="inferred from homology"/>
<comment type="catalytic activity">
    <reaction evidence="6">
        <text>L-aspartate + 2-oxoglutarate = oxaloacetate + L-glutamate</text>
        <dbReference type="Rhea" id="RHEA:21824"/>
        <dbReference type="ChEBI" id="CHEBI:16452"/>
        <dbReference type="ChEBI" id="CHEBI:16810"/>
        <dbReference type="ChEBI" id="CHEBI:29985"/>
        <dbReference type="ChEBI" id="CHEBI:29991"/>
        <dbReference type="EC" id="2.6.1.1"/>
    </reaction>
</comment>
<comment type="caution">
    <text evidence="9">The sequence shown here is derived from an EMBL/GenBank/DDBJ whole genome shotgun (WGS) entry which is preliminary data.</text>
</comment>
<dbReference type="RefSeq" id="WP_128779338.1">
    <property type="nucleotide sequence ID" value="NZ_RYFI01000029.1"/>
</dbReference>
<dbReference type="Pfam" id="PF00155">
    <property type="entry name" value="Aminotran_1_2"/>
    <property type="match status" value="1"/>
</dbReference>
<dbReference type="PANTHER" id="PTHR46383">
    <property type="entry name" value="ASPARTATE AMINOTRANSFERASE"/>
    <property type="match status" value="1"/>
</dbReference>
<dbReference type="Gene3D" id="3.40.640.10">
    <property type="entry name" value="Type I PLP-dependent aspartate aminotransferase-like (Major domain)"/>
    <property type="match status" value="1"/>
</dbReference>
<keyword evidence="9" id="KW-0456">Lyase</keyword>
<name>A0A4Q0M4M2_9HYPH</name>
<dbReference type="AlphaFoldDB" id="A0A4Q0M4M2"/>
<dbReference type="OrthoDB" id="9804407at2"/>
<dbReference type="InterPro" id="IPR015421">
    <property type="entry name" value="PyrdxlP-dep_Trfase_major"/>
</dbReference>
<dbReference type="Gene3D" id="3.90.1150.10">
    <property type="entry name" value="Aspartate Aminotransferase, domain 1"/>
    <property type="match status" value="1"/>
</dbReference>
<evidence type="ECO:0000256" key="7">
    <source>
        <dbReference type="NCBIfam" id="TIGR03801"/>
    </source>
</evidence>
<evidence type="ECO:0000256" key="5">
    <source>
        <dbReference type="ARBA" id="ARBA00022898"/>
    </source>
</evidence>
<dbReference type="CDD" id="cd00609">
    <property type="entry name" value="AAT_like"/>
    <property type="match status" value="1"/>
</dbReference>
<dbReference type="NCBIfam" id="TIGR03801">
    <property type="entry name" value="asp_4_decarbox"/>
    <property type="match status" value="1"/>
</dbReference>
<evidence type="ECO:0000256" key="4">
    <source>
        <dbReference type="ARBA" id="ARBA00022679"/>
    </source>
</evidence>
<evidence type="ECO:0000259" key="8">
    <source>
        <dbReference type="Pfam" id="PF00155"/>
    </source>
</evidence>
<evidence type="ECO:0000313" key="9">
    <source>
        <dbReference type="EMBL" id="RXF67928.1"/>
    </source>
</evidence>
<comment type="similarity">
    <text evidence="2">Belongs to the class-I pyridoxal-phosphate-dependent aminotransferase family.</text>
</comment>
<dbReference type="NCBIfam" id="NF006755">
    <property type="entry name" value="PRK09275.1"/>
    <property type="match status" value="1"/>
</dbReference>
<evidence type="ECO:0000256" key="3">
    <source>
        <dbReference type="ARBA" id="ARBA00022576"/>
    </source>
</evidence>
<reference evidence="9 10" key="1">
    <citation type="submission" date="2018-12" db="EMBL/GenBank/DDBJ databases">
        <title>bacterium Hansschlegelia zhihuaiae S113.</title>
        <authorList>
            <person name="He J."/>
        </authorList>
    </citation>
    <scope>NUCLEOTIDE SEQUENCE [LARGE SCALE GENOMIC DNA]</scope>
    <source>
        <strain evidence="9 10">S 113</strain>
    </source>
</reference>
<gene>
    <name evidence="9" type="ORF">EK403_20590</name>
</gene>
<dbReference type="SUPFAM" id="SSF53383">
    <property type="entry name" value="PLP-dependent transferases"/>
    <property type="match status" value="1"/>
</dbReference>
<comment type="cofactor">
    <cofactor evidence="1">
        <name>pyridoxal 5'-phosphate</name>
        <dbReference type="ChEBI" id="CHEBI:597326"/>
    </cofactor>
</comment>
<accession>A0A4Q0M4M2</accession>
<evidence type="ECO:0000256" key="2">
    <source>
        <dbReference type="ARBA" id="ARBA00007441"/>
    </source>
</evidence>
<evidence type="ECO:0000256" key="1">
    <source>
        <dbReference type="ARBA" id="ARBA00001933"/>
    </source>
</evidence>
<dbReference type="GO" id="GO:0030170">
    <property type="term" value="F:pyridoxal phosphate binding"/>
    <property type="evidence" value="ECO:0007669"/>
    <property type="project" value="InterPro"/>
</dbReference>
<keyword evidence="3 9" id="KW-0032">Aminotransferase</keyword>
<feature type="domain" description="Aminotransferase class I/classII large" evidence="8">
    <location>
        <begin position="189"/>
        <end position="336"/>
    </location>
</feature>
<evidence type="ECO:0000256" key="6">
    <source>
        <dbReference type="ARBA" id="ARBA00049185"/>
    </source>
</evidence>
<dbReference type="EC" id="4.1.1.12" evidence="7"/>
<dbReference type="EMBL" id="RYFI01000029">
    <property type="protein sequence ID" value="RXF67928.1"/>
    <property type="molecule type" value="Genomic_DNA"/>
</dbReference>
<protein>
    <recommendedName>
        <fullName evidence="7">Aspartate 4-decarboxylase</fullName>
        <ecNumber evidence="7">4.1.1.12</ecNumber>
    </recommendedName>
</protein>
<sequence>MNAMDFTPYEHMSPFEIKDGLIRLASRSAKKAAHVMLNAGRGNPNWVATTPREAFFTFGQFAIADCRRSRDDFGAGLAGMPQPAGIAERLTAWLGENSSPPGAEFIRNAVDYGVGTLGFDADAFVFELADSIIGDNYPVPDRMLIHAEKVAHKYIEFAMGGAKPVEGRYDLFATEGGTAAMCYLFKSLMANRLLKKGDTIAIGVPIFTPYVEIAGLEDYAFNQVHIRARQENRFQYSDDELKKLEDPSVKAFFVVNPGNPTSMAIDEPTMSKIVDLVKTKRPDLILLTDDVYGTFVPGFRSLLAELPRNTIGVYSYSKYFGCTGWRLGIIALHEDNVFEEKLANLSADELAALDKRYGALTLEPRKLKMIDRFVADSRDVALNHTAGLSLPQQVMMTFFSLAELMDVDKVYQKACMEICHNRVRTLLKGLPLQVKPNPNFAAYYGTIDFEFWLREYAGEEMVTWLKANVHPLDLVYKLANDHSIVLLNGGGFDAPEWSVRVSFANLPDEVYEQIGAAIRTVGRGYYDAFKASQGQ</sequence>
<dbReference type="InterPro" id="IPR050596">
    <property type="entry name" value="AspAT/PAT-like"/>
</dbReference>
<dbReference type="Proteomes" id="UP000289708">
    <property type="component" value="Unassembled WGS sequence"/>
</dbReference>
<keyword evidence="5" id="KW-0663">Pyridoxal phosphate</keyword>
<keyword evidence="10" id="KW-1185">Reference proteome</keyword>
<evidence type="ECO:0000313" key="10">
    <source>
        <dbReference type="Proteomes" id="UP000289708"/>
    </source>
</evidence>